<dbReference type="InterPro" id="IPR000361">
    <property type="entry name" value="ATAP_core_dom"/>
</dbReference>
<feature type="domain" description="Core" evidence="1">
    <location>
        <begin position="6"/>
        <end position="97"/>
    </location>
</feature>
<gene>
    <name evidence="2" type="ORF">HNQ01_004179</name>
</gene>
<evidence type="ECO:0000313" key="2">
    <source>
        <dbReference type="EMBL" id="NRT58411.1"/>
    </source>
</evidence>
<proteinExistence type="predicted"/>
<dbReference type="EMBL" id="JABSNM010000029">
    <property type="protein sequence ID" value="NRT58411.1"/>
    <property type="molecule type" value="Genomic_DNA"/>
</dbReference>
<accession>A0ABX2G7V2</accession>
<evidence type="ECO:0000313" key="3">
    <source>
        <dbReference type="Proteomes" id="UP001516061"/>
    </source>
</evidence>
<dbReference type="InterPro" id="IPR016092">
    <property type="entry name" value="ATAP"/>
</dbReference>
<name>A0ABX2G7V2_9BURK</name>
<keyword evidence="3" id="KW-1185">Reference proteome</keyword>
<dbReference type="Pfam" id="PF01521">
    <property type="entry name" value="Fe-S_biosyn"/>
    <property type="match status" value="1"/>
</dbReference>
<dbReference type="RefSeq" id="WP_173807427.1">
    <property type="nucleotide sequence ID" value="NZ_JABSNM010000029.1"/>
</dbReference>
<protein>
    <submittedName>
        <fullName evidence="2">Iron-sulfur cluster assembly accessory protein</fullName>
    </submittedName>
</protein>
<reference evidence="2 3" key="1">
    <citation type="submission" date="2020-05" db="EMBL/GenBank/DDBJ databases">
        <title>Genomic Encyclopedia of Type Strains, Phase IV (KMG-V): Genome sequencing to study the core and pangenomes of soil and plant-associated prokaryotes.</title>
        <authorList>
            <person name="Whitman W."/>
        </authorList>
    </citation>
    <scope>NUCLEOTIDE SEQUENCE [LARGE SCALE GENOMIC DNA]</scope>
    <source>
        <strain evidence="2 3">C29</strain>
    </source>
</reference>
<dbReference type="SUPFAM" id="SSF89360">
    <property type="entry name" value="HesB-like domain"/>
    <property type="match status" value="1"/>
</dbReference>
<dbReference type="Gene3D" id="2.60.300.12">
    <property type="entry name" value="HesB-like domain"/>
    <property type="match status" value="1"/>
</dbReference>
<dbReference type="InterPro" id="IPR035903">
    <property type="entry name" value="HesB-like_dom_sf"/>
</dbReference>
<dbReference type="Proteomes" id="UP001516061">
    <property type="component" value="Unassembled WGS sequence"/>
</dbReference>
<organism evidence="2 3">
    <name type="scientific">Sphaerotilus uruguayifluvii</name>
    <dbReference type="NCBI Taxonomy" id="2735897"/>
    <lineage>
        <taxon>Bacteria</taxon>
        <taxon>Pseudomonadati</taxon>
        <taxon>Pseudomonadota</taxon>
        <taxon>Betaproteobacteria</taxon>
        <taxon>Burkholderiales</taxon>
        <taxon>Sphaerotilaceae</taxon>
        <taxon>Sphaerotilus</taxon>
    </lineage>
</organism>
<comment type="caution">
    <text evidence="2">The sequence shown here is derived from an EMBL/GenBank/DDBJ whole genome shotgun (WGS) entry which is preliminary data.</text>
</comment>
<dbReference type="NCBIfam" id="TIGR00049">
    <property type="entry name" value="iron-sulfur cluster assembly accessory protein"/>
    <property type="match status" value="1"/>
</dbReference>
<evidence type="ECO:0000259" key="1">
    <source>
        <dbReference type="Pfam" id="PF01521"/>
    </source>
</evidence>
<sequence>MILPNVTVLPAAEKFIRRMVRFSDHPTGGMRLTVTPGGCSGYSSEFTIEPAPRAGDAEISLAGTRVFLPAESRLVLDGIVVDFVDSPTKSGLTFTNPGQAPCACSSSGDASAMPAESGVTLDSIRRIVRG</sequence>